<dbReference type="EMBL" id="CP111028">
    <property type="protein sequence ID" value="WAR30904.1"/>
    <property type="molecule type" value="Genomic_DNA"/>
</dbReference>
<dbReference type="Proteomes" id="UP001164746">
    <property type="component" value="Chromosome 17"/>
</dbReference>
<organism evidence="1 2">
    <name type="scientific">Mya arenaria</name>
    <name type="common">Soft-shell clam</name>
    <dbReference type="NCBI Taxonomy" id="6604"/>
    <lineage>
        <taxon>Eukaryota</taxon>
        <taxon>Metazoa</taxon>
        <taxon>Spiralia</taxon>
        <taxon>Lophotrochozoa</taxon>
        <taxon>Mollusca</taxon>
        <taxon>Bivalvia</taxon>
        <taxon>Autobranchia</taxon>
        <taxon>Heteroconchia</taxon>
        <taxon>Euheterodonta</taxon>
        <taxon>Imparidentia</taxon>
        <taxon>Neoheterodontei</taxon>
        <taxon>Myida</taxon>
        <taxon>Myoidea</taxon>
        <taxon>Myidae</taxon>
        <taxon>Mya</taxon>
    </lineage>
</organism>
<proteinExistence type="predicted"/>
<reference evidence="1" key="1">
    <citation type="submission" date="2022-11" db="EMBL/GenBank/DDBJ databases">
        <title>Centuries of genome instability and evolution in soft-shell clam transmissible cancer (bioRxiv).</title>
        <authorList>
            <person name="Hart S.F.M."/>
            <person name="Yonemitsu M.A."/>
            <person name="Giersch R.M."/>
            <person name="Beal B.F."/>
            <person name="Arriagada G."/>
            <person name="Davis B.W."/>
            <person name="Ostrander E.A."/>
            <person name="Goff S.P."/>
            <person name="Metzger M.J."/>
        </authorList>
    </citation>
    <scope>NUCLEOTIDE SEQUENCE</scope>
    <source>
        <strain evidence="1">MELC-2E11</strain>
        <tissue evidence="1">Siphon/mantle</tissue>
    </source>
</reference>
<evidence type="ECO:0000313" key="1">
    <source>
        <dbReference type="EMBL" id="WAR30904.1"/>
    </source>
</evidence>
<keyword evidence="2" id="KW-1185">Reference proteome</keyword>
<gene>
    <name evidence="1" type="ORF">MAR_033446</name>
</gene>
<protein>
    <submittedName>
        <fullName evidence="1">Uncharacterized protein</fullName>
    </submittedName>
</protein>
<evidence type="ECO:0000313" key="2">
    <source>
        <dbReference type="Proteomes" id="UP001164746"/>
    </source>
</evidence>
<accession>A0ABY7GBP1</accession>
<feature type="non-terminal residue" evidence="1">
    <location>
        <position position="239"/>
    </location>
</feature>
<name>A0ABY7GBP1_MYAAR</name>
<sequence length="239" mass="27200">ISVKDLYGTSLARRRCAAHGRYHVDNVNDGAERELGRCKIRMLLDGSQKSCSECTRMYRPDSAVDIRRGMHIAVPGQYESASFKVRKYHHHAVVLAVLPSDDTSVTLEVIHVTGERDEKGNLIRKENKTYQTRDVLIIEHPEISLGDVADKALDDFEHQSDNRRFVQMCVKGSPIYIEHYMGYTEQFLSFGLLTQSICKENYMGLTDQFLSFGLLANVDTRTMKQANAILTHHIRSIHS</sequence>